<dbReference type="OrthoDB" id="119121at2759"/>
<dbReference type="PANTHER" id="PTHR37204">
    <property type="entry name" value="TRANSMEMBRANE PROTEIN"/>
    <property type="match status" value="1"/>
</dbReference>
<gene>
    <name evidence="1" type="ORF">E6C27_scaffold274G002400</name>
</gene>
<dbReference type="PANTHER" id="PTHR37204:SF1">
    <property type="entry name" value="TRANSMEMBRANE PROTEIN"/>
    <property type="match status" value="1"/>
</dbReference>
<name>A0A5A7UT86_CUCMM</name>
<accession>A0A5A7UT86</accession>
<dbReference type="Proteomes" id="UP000321393">
    <property type="component" value="Unassembled WGS sequence"/>
</dbReference>
<protein>
    <submittedName>
        <fullName evidence="1">Uncharacterized protein</fullName>
    </submittedName>
</protein>
<dbReference type="EMBL" id="SSTE01006842">
    <property type="protein sequence ID" value="KAA0057937.1"/>
    <property type="molecule type" value="Genomic_DNA"/>
</dbReference>
<evidence type="ECO:0000313" key="1">
    <source>
        <dbReference type="EMBL" id="KAA0057937.1"/>
    </source>
</evidence>
<proteinExistence type="predicted"/>
<reference evidence="1 2" key="1">
    <citation type="submission" date="2019-08" db="EMBL/GenBank/DDBJ databases">
        <title>Draft genome sequences of two oriental melons (Cucumis melo L. var makuwa).</title>
        <authorList>
            <person name="Kwon S.-Y."/>
        </authorList>
    </citation>
    <scope>NUCLEOTIDE SEQUENCE [LARGE SCALE GENOMIC DNA]</scope>
    <source>
        <strain evidence="2">cv. SW 3</strain>
        <tissue evidence="1">Leaf</tissue>
    </source>
</reference>
<organism evidence="1 2">
    <name type="scientific">Cucumis melo var. makuwa</name>
    <name type="common">Oriental melon</name>
    <dbReference type="NCBI Taxonomy" id="1194695"/>
    <lineage>
        <taxon>Eukaryota</taxon>
        <taxon>Viridiplantae</taxon>
        <taxon>Streptophyta</taxon>
        <taxon>Embryophyta</taxon>
        <taxon>Tracheophyta</taxon>
        <taxon>Spermatophyta</taxon>
        <taxon>Magnoliopsida</taxon>
        <taxon>eudicotyledons</taxon>
        <taxon>Gunneridae</taxon>
        <taxon>Pentapetalae</taxon>
        <taxon>rosids</taxon>
        <taxon>fabids</taxon>
        <taxon>Cucurbitales</taxon>
        <taxon>Cucurbitaceae</taxon>
        <taxon>Benincaseae</taxon>
        <taxon>Cucumis</taxon>
    </lineage>
</organism>
<sequence>MWKIRSRRLLVAPNLTVARPTESQLIAPIDCSKAKILHGKDGNFLGSLHYCRLDLVHLRRSLLLSISNGPPQLYFFLGFYCTPESLAALQIFDLMQYSSVSKSELRSKLYDKMERDLDEKGAVFLKGGETSQSLSLSDIFTIKDGSVTPAANPPVRANVLYLSTEYSVPIFEAVKSIFDPYFDKAIWFQNSSLYHFSMFHASHHITPIPASNIEIEAEVAAVKSATEHMCRLKIVLDRVILTSTGVLLGCWQVISGTDPVTIRAKLRTALPHAPEKQLYDAAILHTSFARLLGHPKISQTLGRSSDELQPFHELVARLNKQIRGFEAVVSELWYVEEYDVLALALNGRMKVRKFPLGCYSS</sequence>
<comment type="caution">
    <text evidence="1">The sequence shown here is derived from an EMBL/GenBank/DDBJ whole genome shotgun (WGS) entry which is preliminary data.</text>
</comment>
<dbReference type="STRING" id="1194695.A0A5A7UT86"/>
<evidence type="ECO:0000313" key="2">
    <source>
        <dbReference type="Proteomes" id="UP000321393"/>
    </source>
</evidence>
<dbReference type="AlphaFoldDB" id="A0A5A7UT86"/>